<dbReference type="PROSITE" id="PS51725">
    <property type="entry name" value="ABM"/>
    <property type="match status" value="1"/>
</dbReference>
<evidence type="ECO:0000259" key="2">
    <source>
        <dbReference type="PROSITE" id="PS50902"/>
    </source>
</evidence>
<dbReference type="InterPro" id="IPR029062">
    <property type="entry name" value="Class_I_gatase-like"/>
</dbReference>
<organism evidence="4 5">
    <name type="scientific">Diacronema lutheri</name>
    <name type="common">Unicellular marine alga</name>
    <name type="synonym">Monochrysis lutheri</name>
    <dbReference type="NCBI Taxonomy" id="2081491"/>
    <lineage>
        <taxon>Eukaryota</taxon>
        <taxon>Haptista</taxon>
        <taxon>Haptophyta</taxon>
        <taxon>Pavlovophyceae</taxon>
        <taxon>Pavlovales</taxon>
        <taxon>Pavlovaceae</taxon>
        <taxon>Diacronema</taxon>
    </lineage>
</organism>
<dbReference type="PANTHER" id="PTHR40469">
    <property type="entry name" value="SECRETED GLYCOSYL HYDROLASE"/>
    <property type="match status" value="1"/>
</dbReference>
<dbReference type="Gene3D" id="3.40.50.880">
    <property type="match status" value="1"/>
</dbReference>
<evidence type="ECO:0000313" key="4">
    <source>
        <dbReference type="EMBL" id="KAG8466658.1"/>
    </source>
</evidence>
<evidence type="ECO:0008006" key="6">
    <source>
        <dbReference type="Google" id="ProtNLM"/>
    </source>
</evidence>
<name>A0A8J6CGF5_DIALT</name>
<dbReference type="SUPFAM" id="SSF52317">
    <property type="entry name" value="Class I glutamine amidotransferase-like"/>
    <property type="match status" value="1"/>
</dbReference>
<dbReference type="SUPFAM" id="SSF52218">
    <property type="entry name" value="Flavoproteins"/>
    <property type="match status" value="1"/>
</dbReference>
<dbReference type="PROSITE" id="PS50902">
    <property type="entry name" value="FLAVODOXIN_LIKE"/>
    <property type="match status" value="1"/>
</dbReference>
<evidence type="ECO:0000259" key="3">
    <source>
        <dbReference type="PROSITE" id="PS51725"/>
    </source>
</evidence>
<feature type="domain" description="Flavodoxin-like" evidence="2">
    <location>
        <begin position="4"/>
        <end position="159"/>
    </location>
</feature>
<dbReference type="Proteomes" id="UP000751190">
    <property type="component" value="Unassembled WGS sequence"/>
</dbReference>
<dbReference type="AlphaFoldDB" id="A0A8J6CGF5"/>
<dbReference type="InterPro" id="IPR008254">
    <property type="entry name" value="Flavodoxin/NO_synth"/>
</dbReference>
<dbReference type="InterPro" id="IPR029039">
    <property type="entry name" value="Flavoprotein-like_sf"/>
</dbReference>
<dbReference type="OrthoDB" id="10262649at2759"/>
<dbReference type="Gene3D" id="3.30.70.100">
    <property type="match status" value="1"/>
</dbReference>
<feature type="region of interest" description="Disordered" evidence="1">
    <location>
        <begin position="566"/>
        <end position="589"/>
    </location>
</feature>
<accession>A0A8J6CGF5</accession>
<feature type="domain" description="ABM" evidence="3">
    <location>
        <begin position="217"/>
        <end position="305"/>
    </location>
</feature>
<dbReference type="Pfam" id="PF03992">
    <property type="entry name" value="ABM"/>
    <property type="match status" value="1"/>
</dbReference>
<dbReference type="FunFam" id="3.40.50.360:FF:000069">
    <property type="entry name" value="Flavodoxin"/>
    <property type="match status" value="1"/>
</dbReference>
<sequence>MGRILVMYHSNTDCTAQMAQLIAEGARKIPGMVVRLRSCDEAAHADVIWADGLAVGTPTNLGGIAWRMKQWWDEFAADHWNKCDGKLCTVFSSQGGHGGGAELACHAMSTVLMNFGFLSFGVTDYVSKIHTLHYGAVVAKKPRNEHDKAACDRLGLRLAEWVAFFVDGRRSLHPLLTTKADDAAKEALEAAAKAAGVPAAAAPARAAVALPNPAHTVHVVVTKEVPIDVQERWLAMAEVLAHHTWREAGCIKYAFVKSADSPTRFVIVEEWESDAHLAAHFATPHFTTYVPQMDAISTTVSIDKCADALAGRARAGARTALVFTKAAAFKHDSIPAAAACIRRLVDETPGWSAMISDDSAMLEEGAPREFDVIILVNNSGEIFDPSKGILKAHLAAGRGLLGVHAALAAFLDGEDAVGGTRMRATTEVLRDAFGAHFLNHPPPQHGLVHVHHDAAAAAGIQLAALPPKLLHRDEFFNFDRNPADEPGLVVLASVNEATYEGGLLGPNHPVVWCRRLGARNAPVFYTALGHFAEHYDGTGETSAHVQEILRAGLRFVMVESARVDDARGAAPSSAEPEGKPANGQADGGA</sequence>
<gene>
    <name evidence="4" type="ORF">KFE25_008037</name>
</gene>
<dbReference type="InterPro" id="IPR007138">
    <property type="entry name" value="ABM_dom"/>
</dbReference>
<keyword evidence="5" id="KW-1185">Reference proteome</keyword>
<reference evidence="4" key="1">
    <citation type="submission" date="2021-05" db="EMBL/GenBank/DDBJ databases">
        <title>The genome of the haptophyte Pavlova lutheri (Diacronema luteri, Pavlovales) - a model for lipid biosynthesis in eukaryotic algae.</title>
        <authorList>
            <person name="Hulatt C.J."/>
            <person name="Posewitz M.C."/>
        </authorList>
    </citation>
    <scope>NUCLEOTIDE SEQUENCE</scope>
    <source>
        <strain evidence="4">NIVA-4/92</strain>
    </source>
</reference>
<dbReference type="InterPro" id="IPR029010">
    <property type="entry name" value="ThuA-like"/>
</dbReference>
<dbReference type="GO" id="GO:0010181">
    <property type="term" value="F:FMN binding"/>
    <property type="evidence" value="ECO:0007669"/>
    <property type="project" value="InterPro"/>
</dbReference>
<dbReference type="SUPFAM" id="SSF54909">
    <property type="entry name" value="Dimeric alpha+beta barrel"/>
    <property type="match status" value="1"/>
</dbReference>
<evidence type="ECO:0000313" key="5">
    <source>
        <dbReference type="Proteomes" id="UP000751190"/>
    </source>
</evidence>
<proteinExistence type="predicted"/>
<evidence type="ECO:0000256" key="1">
    <source>
        <dbReference type="SAM" id="MobiDB-lite"/>
    </source>
</evidence>
<dbReference type="PANTHER" id="PTHR40469:SF2">
    <property type="entry name" value="GALACTOSE-BINDING DOMAIN-LIKE SUPERFAMILY PROTEIN"/>
    <property type="match status" value="1"/>
</dbReference>
<protein>
    <recommendedName>
        <fullName evidence="6">Flavodoxin-like domain-containing protein</fullName>
    </recommendedName>
</protein>
<comment type="caution">
    <text evidence="4">The sequence shown here is derived from an EMBL/GenBank/DDBJ whole genome shotgun (WGS) entry which is preliminary data.</text>
</comment>
<dbReference type="Pfam" id="PF06283">
    <property type="entry name" value="ThuA"/>
    <property type="match status" value="1"/>
</dbReference>
<dbReference type="InterPro" id="IPR011008">
    <property type="entry name" value="Dimeric_a/b-barrel"/>
</dbReference>
<dbReference type="Gene3D" id="3.40.50.360">
    <property type="match status" value="1"/>
</dbReference>
<dbReference type="EMBL" id="JAGTXO010000007">
    <property type="protein sequence ID" value="KAG8466658.1"/>
    <property type="molecule type" value="Genomic_DNA"/>
</dbReference>